<reference evidence="2" key="1">
    <citation type="submission" date="2020-11" db="EMBL/GenBank/DDBJ databases">
        <authorList>
            <consortium name="DOE Joint Genome Institute"/>
            <person name="Ahrendt S."/>
            <person name="Riley R."/>
            <person name="Andreopoulos W."/>
            <person name="Labutti K."/>
            <person name="Pangilinan J."/>
            <person name="Ruiz-Duenas F.J."/>
            <person name="Barrasa J.M."/>
            <person name="Sanchez-Garcia M."/>
            <person name="Camarero S."/>
            <person name="Miyauchi S."/>
            <person name="Serrano A."/>
            <person name="Linde D."/>
            <person name="Babiker R."/>
            <person name="Drula E."/>
            <person name="Ayuso-Fernandez I."/>
            <person name="Pacheco R."/>
            <person name="Padilla G."/>
            <person name="Ferreira P."/>
            <person name="Barriuso J."/>
            <person name="Kellner H."/>
            <person name="Castanera R."/>
            <person name="Alfaro M."/>
            <person name="Ramirez L."/>
            <person name="Pisabarro A.G."/>
            <person name="Kuo A."/>
            <person name="Tritt A."/>
            <person name="Lipzen A."/>
            <person name="He G."/>
            <person name="Yan M."/>
            <person name="Ng V."/>
            <person name="Cullen D."/>
            <person name="Martin F."/>
            <person name="Rosso M.-N."/>
            <person name="Henrissat B."/>
            <person name="Hibbett D."/>
            <person name="Martinez A.T."/>
            <person name="Grigoriev I.V."/>
        </authorList>
    </citation>
    <scope>NUCLEOTIDE SEQUENCE</scope>
    <source>
        <strain evidence="2">AH 40177</strain>
    </source>
</reference>
<comment type="caution">
    <text evidence="2">The sequence shown here is derived from an EMBL/GenBank/DDBJ whole genome shotgun (WGS) entry which is preliminary data.</text>
</comment>
<organism evidence="2 3">
    <name type="scientific">Rhodocollybia butyracea</name>
    <dbReference type="NCBI Taxonomy" id="206335"/>
    <lineage>
        <taxon>Eukaryota</taxon>
        <taxon>Fungi</taxon>
        <taxon>Dikarya</taxon>
        <taxon>Basidiomycota</taxon>
        <taxon>Agaricomycotina</taxon>
        <taxon>Agaricomycetes</taxon>
        <taxon>Agaricomycetidae</taxon>
        <taxon>Agaricales</taxon>
        <taxon>Marasmiineae</taxon>
        <taxon>Omphalotaceae</taxon>
        <taxon>Rhodocollybia</taxon>
    </lineage>
</organism>
<keyword evidence="1" id="KW-0175">Coiled coil</keyword>
<dbReference type="Proteomes" id="UP000772434">
    <property type="component" value="Unassembled WGS sequence"/>
</dbReference>
<keyword evidence="3" id="KW-1185">Reference proteome</keyword>
<sequence length="278" mass="32529">MGQYWDLINVDKLKAFGWGKMGEFFWRENMNVIDRLSTPVNPTEWPRLILNEDKRLVPVTQTATLLTKLSTELLAAIAKELLEKDFLDLLSFAMTCVKIWEVTEDIRFEYLRFRLQERSWAGSRIICLGDYARDLPQGLLSEEDMEELEEMAEEMEEKGEEITDVSLLNRSLIMEDRRPWGASGEELIPGFRHILARREYRHTSPLGKTWLSLDLKHFTLRCAPSTSPKDRWMLRNLTKKEFVIRSTSGTSEGFMQVLLSLISWSFDYSVSMILRYID</sequence>
<evidence type="ECO:0000313" key="2">
    <source>
        <dbReference type="EMBL" id="KAF9066096.1"/>
    </source>
</evidence>
<accession>A0A9P5PIL7</accession>
<evidence type="ECO:0000313" key="3">
    <source>
        <dbReference type="Proteomes" id="UP000772434"/>
    </source>
</evidence>
<protein>
    <submittedName>
        <fullName evidence="2">Uncharacterized protein</fullName>
    </submittedName>
</protein>
<gene>
    <name evidence="2" type="ORF">BDP27DRAFT_1424234</name>
</gene>
<dbReference type="OrthoDB" id="2588098at2759"/>
<proteinExistence type="predicted"/>
<name>A0A9P5PIL7_9AGAR</name>
<feature type="coiled-coil region" evidence="1">
    <location>
        <begin position="138"/>
        <end position="165"/>
    </location>
</feature>
<evidence type="ECO:0000256" key="1">
    <source>
        <dbReference type="SAM" id="Coils"/>
    </source>
</evidence>
<dbReference type="AlphaFoldDB" id="A0A9P5PIL7"/>
<dbReference type="EMBL" id="JADNRY010000093">
    <property type="protein sequence ID" value="KAF9066096.1"/>
    <property type="molecule type" value="Genomic_DNA"/>
</dbReference>